<accession>A0A4Y7PGV2</accession>
<feature type="region of interest" description="Disordered" evidence="1">
    <location>
        <begin position="68"/>
        <end position="124"/>
    </location>
</feature>
<feature type="compositionally biased region" description="Basic and acidic residues" evidence="1">
    <location>
        <begin position="68"/>
        <end position="80"/>
    </location>
</feature>
<sequence>MNFKWRANGLVRAARPTSPVHNIPCTPEQPDTSVERTEQLSTCQNGARQETPNEGVVQVTREGLARKPEVLNAPEHRAPESQEQPTLRSTHMQGRVPLHKTICHRSGYNATRATQRRRRGSSPS</sequence>
<evidence type="ECO:0000313" key="2">
    <source>
        <dbReference type="EMBL" id="TDL14258.1"/>
    </source>
</evidence>
<feature type="compositionally biased region" description="Basic residues" evidence="1">
    <location>
        <begin position="114"/>
        <end position="124"/>
    </location>
</feature>
<keyword evidence="3" id="KW-1185">Reference proteome</keyword>
<evidence type="ECO:0000313" key="3">
    <source>
        <dbReference type="Proteomes" id="UP000294933"/>
    </source>
</evidence>
<evidence type="ECO:0000256" key="1">
    <source>
        <dbReference type="SAM" id="MobiDB-lite"/>
    </source>
</evidence>
<name>A0A4Y7PGV2_9AGAM</name>
<gene>
    <name evidence="2" type="ORF">BD410DRAFT_797274</name>
</gene>
<feature type="compositionally biased region" description="Polar residues" evidence="1">
    <location>
        <begin position="81"/>
        <end position="92"/>
    </location>
</feature>
<dbReference type="AlphaFoldDB" id="A0A4Y7PGV2"/>
<reference evidence="2 3" key="1">
    <citation type="submission" date="2018-06" db="EMBL/GenBank/DDBJ databases">
        <title>A transcriptomic atlas of mushroom development highlights an independent origin of complex multicellularity.</title>
        <authorList>
            <consortium name="DOE Joint Genome Institute"/>
            <person name="Krizsan K."/>
            <person name="Almasi E."/>
            <person name="Merenyi Z."/>
            <person name="Sahu N."/>
            <person name="Viragh M."/>
            <person name="Koszo T."/>
            <person name="Mondo S."/>
            <person name="Kiss B."/>
            <person name="Balint B."/>
            <person name="Kues U."/>
            <person name="Barry K."/>
            <person name="Hegedus J.C."/>
            <person name="Henrissat B."/>
            <person name="Johnson J."/>
            <person name="Lipzen A."/>
            <person name="Ohm R."/>
            <person name="Nagy I."/>
            <person name="Pangilinan J."/>
            <person name="Yan J."/>
            <person name="Xiong Y."/>
            <person name="Grigoriev I.V."/>
            <person name="Hibbett D.S."/>
            <person name="Nagy L.G."/>
        </authorList>
    </citation>
    <scope>NUCLEOTIDE SEQUENCE [LARGE SCALE GENOMIC DNA]</scope>
    <source>
        <strain evidence="2 3">SZMC22713</strain>
    </source>
</reference>
<proteinExistence type="predicted"/>
<dbReference type="VEuPathDB" id="FungiDB:BD410DRAFT_797274"/>
<organism evidence="2 3">
    <name type="scientific">Rickenella mellea</name>
    <dbReference type="NCBI Taxonomy" id="50990"/>
    <lineage>
        <taxon>Eukaryota</taxon>
        <taxon>Fungi</taxon>
        <taxon>Dikarya</taxon>
        <taxon>Basidiomycota</taxon>
        <taxon>Agaricomycotina</taxon>
        <taxon>Agaricomycetes</taxon>
        <taxon>Hymenochaetales</taxon>
        <taxon>Rickenellaceae</taxon>
        <taxon>Rickenella</taxon>
    </lineage>
</organism>
<dbReference type="EMBL" id="ML170363">
    <property type="protein sequence ID" value="TDL14258.1"/>
    <property type="molecule type" value="Genomic_DNA"/>
</dbReference>
<dbReference type="Proteomes" id="UP000294933">
    <property type="component" value="Unassembled WGS sequence"/>
</dbReference>
<protein>
    <submittedName>
        <fullName evidence="2">Uncharacterized protein</fullName>
    </submittedName>
</protein>